<dbReference type="AlphaFoldDB" id="A0A0D2N7P9"/>
<feature type="compositionally biased region" description="Low complexity" evidence="1">
    <location>
        <begin position="362"/>
        <end position="385"/>
    </location>
</feature>
<feature type="compositionally biased region" description="Gly residues" evidence="1">
    <location>
        <begin position="288"/>
        <end position="307"/>
    </location>
</feature>
<feature type="region of interest" description="Disordered" evidence="1">
    <location>
        <begin position="155"/>
        <end position="195"/>
    </location>
</feature>
<evidence type="ECO:0000313" key="2">
    <source>
        <dbReference type="EMBL" id="KIZ01841.1"/>
    </source>
</evidence>
<dbReference type="GeneID" id="25738994"/>
<reference evidence="2 3" key="1">
    <citation type="journal article" date="2013" name="BMC Genomics">
        <title>Reconstruction of the lipid metabolism for the microalga Monoraphidium neglectum from its genome sequence reveals characteristics suitable for biofuel production.</title>
        <authorList>
            <person name="Bogen C."/>
            <person name="Al-Dilaimi A."/>
            <person name="Albersmeier A."/>
            <person name="Wichmann J."/>
            <person name="Grundmann M."/>
            <person name="Rupp O."/>
            <person name="Lauersen K.J."/>
            <person name="Blifernez-Klassen O."/>
            <person name="Kalinowski J."/>
            <person name="Goesmann A."/>
            <person name="Mussgnug J.H."/>
            <person name="Kruse O."/>
        </authorList>
    </citation>
    <scope>NUCLEOTIDE SEQUENCE [LARGE SCALE GENOMIC DNA]</scope>
    <source>
        <strain evidence="2 3">SAG 48.87</strain>
    </source>
</reference>
<dbReference type="OrthoDB" id="552137at2759"/>
<dbReference type="KEGG" id="mng:MNEG_6118"/>
<feature type="compositionally biased region" description="Low complexity" evidence="1">
    <location>
        <begin position="57"/>
        <end position="71"/>
    </location>
</feature>
<feature type="compositionally biased region" description="Low complexity" evidence="1">
    <location>
        <begin position="320"/>
        <end position="335"/>
    </location>
</feature>
<name>A0A0D2N7P9_9CHLO</name>
<dbReference type="Proteomes" id="UP000054498">
    <property type="component" value="Unassembled WGS sequence"/>
</dbReference>
<feature type="compositionally biased region" description="Acidic residues" evidence="1">
    <location>
        <begin position="545"/>
        <end position="557"/>
    </location>
</feature>
<dbReference type="RefSeq" id="XP_013900860.1">
    <property type="nucleotide sequence ID" value="XM_014045406.1"/>
</dbReference>
<sequence>MALRRLVCCGVAQGAVDALDNGGGARDAPRTVGATPQPPEGQKLSLPKRPPPHAAARRTAASTLATVRATADSPSEMELPASSGSRASKGSGRWGGTAAAAAATAAAAVSAGQQASGARLRPGAADAWVVAGGGPTPTPFSAVSAQLLAGTLFAGPSPLTDRAPSRTRSAPAPRQHAAASSGGGPGDDDDDNSSVFELLAGDGAEVAEAAASGAPISSSSSGGGGGPASYSASASAHSILQPVVSSPALLAGAASGGSFGASLRPAALMRHATSFGALRPAGRRPGTAGSGSAGGRGGGGGSGGGDGSALPLPLPRPASTGALRRLGTAGGAARRQATEGSLASACSSSAGTSLLAVARSRASAGRRPAATASSSGGTSGTAVSPGRGGSGSAGSHVSVDSLDGGAAGHVAPAAAAAALPPSGWRLVVRRQRSSKQQHPTQQPAAAAGAHDAAAQQAPPDPASPLGVAERFAREFLAALERGDPKWASAPAVAGLFDGEVRLVAVDKTVHAGKMAALRRLNGGMEQFVKMIGAYIDREHSRGDEDKDSGDGDGDGGGEEAASGTGGVSRRDSGASGVSRASGDEAEGPSLRVGYGAAGRRLAKCLAPPTLDVSLPDPVGRPASVVVSYGFKMGIRRFSFKDQIVVKGGLIVRIKRAM</sequence>
<feature type="region of interest" description="Disordered" evidence="1">
    <location>
        <begin position="538"/>
        <end position="589"/>
    </location>
</feature>
<feature type="compositionally biased region" description="Low complexity" evidence="1">
    <location>
        <begin position="436"/>
        <end position="457"/>
    </location>
</feature>
<feature type="region of interest" description="Disordered" evidence="1">
    <location>
        <begin position="362"/>
        <end position="400"/>
    </location>
</feature>
<gene>
    <name evidence="2" type="ORF">MNEG_6118</name>
</gene>
<feature type="region of interest" description="Disordered" evidence="1">
    <location>
        <begin position="275"/>
        <end position="335"/>
    </location>
</feature>
<feature type="region of interest" description="Disordered" evidence="1">
    <location>
        <begin position="18"/>
        <end position="94"/>
    </location>
</feature>
<proteinExistence type="predicted"/>
<keyword evidence="3" id="KW-1185">Reference proteome</keyword>
<organism evidence="2 3">
    <name type="scientific">Monoraphidium neglectum</name>
    <dbReference type="NCBI Taxonomy" id="145388"/>
    <lineage>
        <taxon>Eukaryota</taxon>
        <taxon>Viridiplantae</taxon>
        <taxon>Chlorophyta</taxon>
        <taxon>core chlorophytes</taxon>
        <taxon>Chlorophyceae</taxon>
        <taxon>CS clade</taxon>
        <taxon>Sphaeropleales</taxon>
        <taxon>Selenastraceae</taxon>
        <taxon>Monoraphidium</taxon>
    </lineage>
</organism>
<dbReference type="EMBL" id="KK101185">
    <property type="protein sequence ID" value="KIZ01841.1"/>
    <property type="molecule type" value="Genomic_DNA"/>
</dbReference>
<feature type="region of interest" description="Disordered" evidence="1">
    <location>
        <begin position="210"/>
        <end position="236"/>
    </location>
</feature>
<feature type="compositionally biased region" description="Low complexity" evidence="1">
    <location>
        <begin position="81"/>
        <end position="94"/>
    </location>
</feature>
<feature type="compositionally biased region" description="Low complexity" evidence="1">
    <location>
        <begin position="276"/>
        <end position="287"/>
    </location>
</feature>
<feature type="compositionally biased region" description="Low complexity" evidence="1">
    <location>
        <begin position="210"/>
        <end position="220"/>
    </location>
</feature>
<evidence type="ECO:0000256" key="1">
    <source>
        <dbReference type="SAM" id="MobiDB-lite"/>
    </source>
</evidence>
<feature type="region of interest" description="Disordered" evidence="1">
    <location>
        <begin position="429"/>
        <end position="465"/>
    </location>
</feature>
<protein>
    <submittedName>
        <fullName evidence="2">Uncharacterized protein</fullName>
    </submittedName>
</protein>
<evidence type="ECO:0000313" key="3">
    <source>
        <dbReference type="Proteomes" id="UP000054498"/>
    </source>
</evidence>
<accession>A0A0D2N7P9</accession>